<accession>A0A7Y9IBI7</accession>
<dbReference type="AlphaFoldDB" id="A0A7Y9IBI7"/>
<organism evidence="1 2">
    <name type="scientific">Microlunatus parietis</name>
    <dbReference type="NCBI Taxonomy" id="682979"/>
    <lineage>
        <taxon>Bacteria</taxon>
        <taxon>Bacillati</taxon>
        <taxon>Actinomycetota</taxon>
        <taxon>Actinomycetes</taxon>
        <taxon>Propionibacteriales</taxon>
        <taxon>Propionibacteriaceae</taxon>
        <taxon>Microlunatus</taxon>
    </lineage>
</organism>
<proteinExistence type="predicted"/>
<dbReference type="Gene3D" id="3.20.20.80">
    <property type="entry name" value="Glycosidases"/>
    <property type="match status" value="1"/>
</dbReference>
<evidence type="ECO:0000313" key="2">
    <source>
        <dbReference type="Proteomes" id="UP000569914"/>
    </source>
</evidence>
<protein>
    <recommendedName>
        <fullName evidence="3">DUF4434 domain-containing protein</fullName>
    </recommendedName>
</protein>
<sequence length="593" mass="63832">MTTAADRSRLPSRVVIMLLLLLTLIIGLLPPGSARADEPAPEHDRCGDLPEPGPGVVTGFFTYYESDPCRANRKLAAVRAAGGDTMITFGFRLQQRRTGPDGAILAADGSPDPRFACTVDGLSCTRAAAGRIGAGTLRRVLTYSGTERFGAAMLRCPHRDRSMVSGGIRFQLILLPVGTDRGCRQSHDQYDLVLINTGAPDAVDPVTIMLRAAAAQGVSLFLGMPRPDMNPASPWLADVTYLDTVQAFTRRVFTDWRDRHTGLGSLGGLYQSVEMPLKGNPAWDDQYALYGTQHALARAALPDLPVLLSPYIDARPRMTSPVSGVPLAITRMIESGHGAKIIIAPQDGRGTGKGGVFFPDEADQPVPERLEPVVGGPLTYREAYSDSSAAYFRAAAETGRPFGADRFELWANVELMEPAPLPGEPACSSGTARGLATADRVMKQVAVVGNTVTKVIGFDWDQMMECRVPGRPTLREHLRELGDRPAPTGLLAAGDDHPGLLLTGYHLDRADVTVSYQDASGALRSRGFPFDPVRFEPDLGASRPQAYPPGIQGIRLPWRPADLAPDRPWLSFAVTGPAGEISYQRYTVLVPTA</sequence>
<reference evidence="1 2" key="1">
    <citation type="submission" date="2020-07" db="EMBL/GenBank/DDBJ databases">
        <title>Sequencing the genomes of 1000 actinobacteria strains.</title>
        <authorList>
            <person name="Klenk H.-P."/>
        </authorList>
    </citation>
    <scope>NUCLEOTIDE SEQUENCE [LARGE SCALE GENOMIC DNA]</scope>
    <source>
        <strain evidence="1 2">DSM 22083</strain>
    </source>
</reference>
<name>A0A7Y9IBI7_9ACTN</name>
<evidence type="ECO:0000313" key="1">
    <source>
        <dbReference type="EMBL" id="NYE73893.1"/>
    </source>
</evidence>
<evidence type="ECO:0008006" key="3">
    <source>
        <dbReference type="Google" id="ProtNLM"/>
    </source>
</evidence>
<dbReference type="Proteomes" id="UP000569914">
    <property type="component" value="Unassembled WGS sequence"/>
</dbReference>
<comment type="caution">
    <text evidence="1">The sequence shown here is derived from an EMBL/GenBank/DDBJ whole genome shotgun (WGS) entry which is preliminary data.</text>
</comment>
<dbReference type="EMBL" id="JACCBU010000001">
    <property type="protein sequence ID" value="NYE73893.1"/>
    <property type="molecule type" value="Genomic_DNA"/>
</dbReference>
<dbReference type="RefSeq" id="WP_179755743.1">
    <property type="nucleotide sequence ID" value="NZ_JACCBU010000001.1"/>
</dbReference>
<keyword evidence="2" id="KW-1185">Reference proteome</keyword>
<gene>
    <name evidence="1" type="ORF">BKA15_005222</name>
</gene>